<dbReference type="PRINTS" id="PR01438">
    <property type="entry name" value="UNVRSLSTRESS"/>
</dbReference>
<dbReference type="InterPro" id="IPR014729">
    <property type="entry name" value="Rossmann-like_a/b/a_fold"/>
</dbReference>
<dbReference type="Pfam" id="PF00582">
    <property type="entry name" value="Usp"/>
    <property type="match status" value="2"/>
</dbReference>
<feature type="domain" description="UspA" evidence="2">
    <location>
        <begin position="1"/>
        <end position="140"/>
    </location>
</feature>
<dbReference type="PANTHER" id="PTHR46268:SF26">
    <property type="entry name" value="UNIVERSAL STRESS PROTEIN MJ0577"/>
    <property type="match status" value="1"/>
</dbReference>
<gene>
    <name evidence="4" type="ORF">ENT89_04500</name>
    <name evidence="3" type="ORF">ENX77_01750</name>
</gene>
<name>A0A7C3YP88_9EURY</name>
<dbReference type="AlphaFoldDB" id="A0A7C3YP88"/>
<evidence type="ECO:0000313" key="3">
    <source>
        <dbReference type="EMBL" id="HGE65844.1"/>
    </source>
</evidence>
<dbReference type="EMBL" id="DTPI01000008">
    <property type="protein sequence ID" value="HGE65844.1"/>
    <property type="molecule type" value="Genomic_DNA"/>
</dbReference>
<comment type="similarity">
    <text evidence="1">Belongs to the universal stress protein A family.</text>
</comment>
<comment type="caution">
    <text evidence="3">The sequence shown here is derived from an EMBL/GenBank/DDBJ whole genome shotgun (WGS) entry which is preliminary data.</text>
</comment>
<feature type="domain" description="UspA" evidence="2">
    <location>
        <begin position="151"/>
        <end position="267"/>
    </location>
</feature>
<evidence type="ECO:0000256" key="1">
    <source>
        <dbReference type="ARBA" id="ARBA00008791"/>
    </source>
</evidence>
<sequence length="268" mass="30251">MIKKILFPTDFSEASEIGTEAIKKLKQIGVEEVLLTHVIDLNKIIGPVSGIDIPAAIENYEKESLENLKKFAENIRDFNVKIIPVRVGDPASTICKIAEEENVDMIAIPSHSKGLLAEILLGSVSEGVVKKSRKPVFVIKFDARKKFDDLFRRILYCYDFSENANKLRDYVKIFTKVGSEVLITHVIEKGELEEEKLARLKIIKEEFENAKIILREGVPYKEILKVAEEMNATLITIGHSGEGLLRYLGGTSYNVIRRAKIPVFVYKS</sequence>
<organism evidence="3">
    <name type="scientific">Geoglobus ahangari</name>
    <dbReference type="NCBI Taxonomy" id="113653"/>
    <lineage>
        <taxon>Archaea</taxon>
        <taxon>Methanobacteriati</taxon>
        <taxon>Methanobacteriota</taxon>
        <taxon>Archaeoglobi</taxon>
        <taxon>Archaeoglobales</taxon>
        <taxon>Archaeoglobaceae</taxon>
        <taxon>Geoglobus</taxon>
    </lineage>
</organism>
<evidence type="ECO:0000259" key="2">
    <source>
        <dbReference type="Pfam" id="PF00582"/>
    </source>
</evidence>
<protein>
    <submittedName>
        <fullName evidence="3">Universal stress protein</fullName>
    </submittedName>
</protein>
<dbReference type="InterPro" id="IPR006016">
    <property type="entry name" value="UspA"/>
</dbReference>
<dbReference type="PANTHER" id="PTHR46268">
    <property type="entry name" value="STRESS RESPONSE PROTEIN NHAX"/>
    <property type="match status" value="1"/>
</dbReference>
<dbReference type="EMBL" id="DTAK01000030">
    <property type="protein sequence ID" value="HGU59422.1"/>
    <property type="molecule type" value="Genomic_DNA"/>
</dbReference>
<reference evidence="3" key="1">
    <citation type="journal article" date="2020" name="mSystems">
        <title>Genome- and Community-Level Interaction Insights into Carbon Utilization and Element Cycling Functions of Hydrothermarchaeota in Hydrothermal Sediment.</title>
        <authorList>
            <person name="Zhou Z."/>
            <person name="Liu Y."/>
            <person name="Xu W."/>
            <person name="Pan J."/>
            <person name="Luo Z.H."/>
            <person name="Li M."/>
        </authorList>
    </citation>
    <scope>NUCLEOTIDE SEQUENCE [LARGE SCALE GENOMIC DNA]</scope>
    <source>
        <strain evidence="4">SpSt-62</strain>
        <strain evidence="3">SpSt-97</strain>
    </source>
</reference>
<dbReference type="Gene3D" id="3.40.50.620">
    <property type="entry name" value="HUPs"/>
    <property type="match status" value="2"/>
</dbReference>
<dbReference type="SUPFAM" id="SSF52402">
    <property type="entry name" value="Adenine nucleotide alpha hydrolases-like"/>
    <property type="match status" value="2"/>
</dbReference>
<proteinExistence type="inferred from homology"/>
<evidence type="ECO:0000313" key="4">
    <source>
        <dbReference type="EMBL" id="HGU59422.1"/>
    </source>
</evidence>
<dbReference type="CDD" id="cd00293">
    <property type="entry name" value="USP-like"/>
    <property type="match status" value="2"/>
</dbReference>
<accession>A0A7C3YP88</accession>
<dbReference type="InterPro" id="IPR006015">
    <property type="entry name" value="Universal_stress_UspA"/>
</dbReference>